<evidence type="ECO:0000313" key="4">
    <source>
        <dbReference type="EMBL" id="OAY78580.1"/>
    </source>
</evidence>
<evidence type="ECO:0000259" key="3">
    <source>
        <dbReference type="Pfam" id="PF07859"/>
    </source>
</evidence>
<reference evidence="4 5" key="1">
    <citation type="journal article" date="2016" name="DNA Res.">
        <title>The draft genome of MD-2 pineapple using hybrid error correction of long reads.</title>
        <authorList>
            <person name="Redwan R.M."/>
            <person name="Saidin A."/>
            <person name="Kumar S.V."/>
        </authorList>
    </citation>
    <scope>NUCLEOTIDE SEQUENCE [LARGE SCALE GENOMIC DNA]</scope>
    <source>
        <strain evidence="5">cv. MD2</strain>
        <tissue evidence="4">Leaf</tissue>
    </source>
</reference>
<feature type="domain" description="Alpha/beta hydrolase fold-3" evidence="3">
    <location>
        <begin position="79"/>
        <end position="305"/>
    </location>
</feature>
<dbReference type="GO" id="GO:0016787">
    <property type="term" value="F:hydrolase activity"/>
    <property type="evidence" value="ECO:0007669"/>
    <property type="project" value="InterPro"/>
</dbReference>
<dbReference type="Pfam" id="PF07859">
    <property type="entry name" value="Abhydrolase_3"/>
    <property type="match status" value="2"/>
</dbReference>
<dbReference type="STRING" id="4615.A0A199VPE8"/>
<protein>
    <submittedName>
        <fullName evidence="4">Tuliposide A-converting enzyme 2, chloroplastic</fullName>
    </submittedName>
</protein>
<gene>
    <name evidence="4" type="ORF">ACMD2_18472</name>
</gene>
<dbReference type="InterPro" id="IPR013094">
    <property type="entry name" value="AB_hydrolase_3"/>
</dbReference>
<feature type="active site" evidence="1">
    <location>
        <position position="168"/>
    </location>
</feature>
<dbReference type="EMBL" id="LSRQ01001249">
    <property type="protein sequence ID" value="OAY78580.1"/>
    <property type="molecule type" value="Genomic_DNA"/>
</dbReference>
<name>A0A199VPE8_ANACO</name>
<dbReference type="Gene3D" id="3.40.50.1820">
    <property type="entry name" value="alpha/beta hydrolase"/>
    <property type="match status" value="2"/>
</dbReference>
<proteinExistence type="predicted"/>
<accession>A0A199VPE8</accession>
<dbReference type="PROSITE" id="PS01174">
    <property type="entry name" value="LIPASE_GDXG_SER"/>
    <property type="match status" value="1"/>
</dbReference>
<dbReference type="InterPro" id="IPR029058">
    <property type="entry name" value="AB_hydrolase_fold"/>
</dbReference>
<evidence type="ECO:0000313" key="5">
    <source>
        <dbReference type="Proteomes" id="UP000092600"/>
    </source>
</evidence>
<evidence type="ECO:0000256" key="1">
    <source>
        <dbReference type="PROSITE-ProRule" id="PRU10038"/>
    </source>
</evidence>
<organism evidence="4 5">
    <name type="scientific">Ananas comosus</name>
    <name type="common">Pineapple</name>
    <name type="synonym">Ananas ananas</name>
    <dbReference type="NCBI Taxonomy" id="4615"/>
    <lineage>
        <taxon>Eukaryota</taxon>
        <taxon>Viridiplantae</taxon>
        <taxon>Streptophyta</taxon>
        <taxon>Embryophyta</taxon>
        <taxon>Tracheophyta</taxon>
        <taxon>Spermatophyta</taxon>
        <taxon>Magnoliopsida</taxon>
        <taxon>Liliopsida</taxon>
        <taxon>Poales</taxon>
        <taxon>Bromeliaceae</taxon>
        <taxon>Bromelioideae</taxon>
        <taxon>Ananas</taxon>
    </lineage>
</organism>
<dbReference type="Proteomes" id="UP000092600">
    <property type="component" value="Unassembled WGS sequence"/>
</dbReference>
<dbReference type="SUPFAM" id="SSF53474">
    <property type="entry name" value="alpha/beta-Hydrolases"/>
    <property type="match status" value="2"/>
</dbReference>
<dbReference type="InterPro" id="IPR033140">
    <property type="entry name" value="Lipase_GDXG_put_SER_AS"/>
</dbReference>
<feature type="domain" description="Alpha/beta hydrolase fold-3" evidence="3">
    <location>
        <begin position="409"/>
        <end position="625"/>
    </location>
</feature>
<feature type="compositionally biased region" description="Low complexity" evidence="2">
    <location>
        <begin position="309"/>
        <end position="325"/>
    </location>
</feature>
<dbReference type="PANTHER" id="PTHR23024:SF577">
    <property type="entry name" value="CARBOXYLESTERASE 2-RELATED"/>
    <property type="match status" value="1"/>
</dbReference>
<feature type="region of interest" description="Disordered" evidence="2">
    <location>
        <begin position="301"/>
        <end position="332"/>
    </location>
</feature>
<dbReference type="AlphaFoldDB" id="A0A199VPE8"/>
<evidence type="ECO:0000256" key="2">
    <source>
        <dbReference type="SAM" id="MobiDB-lite"/>
    </source>
</evidence>
<dbReference type="InterPro" id="IPR050466">
    <property type="entry name" value="Carboxylest/Gibb_receptor"/>
</dbReference>
<dbReference type="PANTHER" id="PTHR23024">
    <property type="entry name" value="ARYLACETAMIDE DEACETYLASE"/>
    <property type="match status" value="1"/>
</dbReference>
<sequence length="648" mass="69778">MDPDSEIRVDFPPYLRIYKSGRLERLVGTDTVPAGLDSATGVNSKDVVIDAVTGVSVRLYLPDLTADKTEQEKKKMPVLVYYHGGGFLLQSAASPTYHSYLNSLVAKARVLAVSVDYRLAPEHPLPAAYDDSWDALKWVASNNSRGDGGEPWLAEHSDVGRIFLAGDSAGGNIVHNTAVTAALRGLGAGSGAQIEGIILIHAYFWGKEPVGSEPTDAELRGKMEKMWEYVFAGTSTTEGTDDPRINPVAAGNAARLRELPCKKAMVCVAEHDFFSERAKAYYEAVKKSGWGGRAELLETEGEEHRRILPASPSSSFSSEPSSSPPTIDDPNSQVEFDFAPFLRLYKSGRVERRVVPAVVPASPSAAPGGAASFDVVLDPLTGLAARLYFPVLPNAAAGDGDPEPKLPILVYFHGGAFVVESAFSPTYHRYLDLLVARARIVAVSVEYRLAPEHPLPAAYDDAWAALRWAAANARPGKFLARYGDPGRIFLAGVSAGGNIAHNAALRAGNEEGRVAGLVLQNPYFWGKEPVAGETRDAGVRGRLESTWGFVCAGAYGIDHPYVNPMGGTGEGEWGRGMGCGRVMVTVAEDDVFRARGVAYAEGLRRSGFAGEVELYETRGEWHAYFLTKLDSAKAMKEIDAVIAFINRP</sequence>
<comment type="caution">
    <text evidence="4">The sequence shown here is derived from an EMBL/GenBank/DDBJ whole genome shotgun (WGS) entry which is preliminary data.</text>
</comment>